<reference evidence="4 5" key="1">
    <citation type="journal article" date="2012" name="J. Bacteriol.">
        <title>Draft Genome Sequence of Salimicrobium sp. Strain MJ3, Isolated from Myulchi-Jeot, Korean Fermented Seafood.</title>
        <authorList>
            <person name="Lee S.H."/>
            <person name="Jung J.Y."/>
            <person name="Jeon C.O."/>
        </authorList>
    </citation>
    <scope>NUCLEOTIDE SEQUENCE [LARGE SCALE GENOMIC DNA]</scope>
    <source>
        <strain evidence="4 5">MJ3</strain>
    </source>
</reference>
<evidence type="ECO:0000313" key="5">
    <source>
        <dbReference type="Proteomes" id="UP000011746"/>
    </source>
</evidence>
<proteinExistence type="predicted"/>
<dbReference type="SUPFAM" id="SSF51261">
    <property type="entry name" value="Duplicated hybrid motif"/>
    <property type="match status" value="1"/>
</dbReference>
<name>K2G7V0_9BACI</name>
<dbReference type="PANTHER" id="PTHR37813:SF1">
    <property type="entry name" value="FELS-2 PROPHAGE PROTEIN"/>
    <property type="match status" value="1"/>
</dbReference>
<feature type="compositionally biased region" description="Polar residues" evidence="1">
    <location>
        <begin position="1121"/>
        <end position="1143"/>
    </location>
</feature>
<dbReference type="Proteomes" id="UP000011746">
    <property type="component" value="Unassembled WGS sequence"/>
</dbReference>
<dbReference type="Pfam" id="PF01551">
    <property type="entry name" value="Peptidase_M23"/>
    <property type="match status" value="1"/>
</dbReference>
<sequence>MSLRDLAISVATDTSQLRELNKQMDTMTGKTSGANKEMRNMESKTRKFSKMAKGAAVGAAGLASGAAAGATALGGLVSKASSAANEINKYSQVTGMSTKSFQEWDYVAQNFGFSMEAAAGDMAMLSERAMDAAAGTGEGAEQFKMLGIEVNKASGGLKSQEQLFGETITALQGMEDTTKRNAIATAMLGTTGEELAPVLNMSNEELKKMKGNANVISEDNLSKAATFKDSWNKLKNTFSSAATTLGVSLMPAVQLLMDWFIEKMPQIQAIVQKSFDVIGGAFSTVTQWVQSLISRFREWKSSNEETMSGIWQTIQTRFGQVVSFLQESWSKIQSFWQENGQSIMTNAQEIFGSIRGTVMTVFNAAWTIIQEVLNKAVPFIQEKLGVIQKFWDENGTQIMQAVKNAFSFIQSTIEFVMPLVLGIIKMVWKNIEGVISGALDIIMGLVKTFSGLFTGDFSKMWEGIKQMFSGAVKFIWNFIQLTFYGKILKGAKAFILSFKSAFAALWSGLKSLFTGSVSGLVSAVKSAWSAISSATTGIFTGISNFLKSIWSKVYGFVMGFVTDLWTGIKIRFKRIEMFTRQSFRAIRDFLQNIWSSIVTSVSGFVEKLRTWIGDTWNSVSSKTSAIFSGIWEFLKSIWSKIYNSIVGVIANLWANIQTNFVRIKMFTRQSFRAVRDFLRETWDNIVTNISNSVKSVWNWIKDTWNTVSSKTSDIFSNIKDTISEKFDDVVEMAKNLPGRIGDGLKKMGKYAINGAVGLVNKIGGALEKGINTVIGGLNGLLGKLGIGDGSLIGEVRISEIPKYATGTGSHPGGPAVVGDGGMQEFVQTPRGDSFLSPATDTLIDLPKGSQVMSGPDTKEMMKAFPHYENGIGSALSSAWGNIKDGAGWIKDQGSKVFDWVAKGGKAIVSKVMEGLGIDLPTGDDLFGGLVRGSFNFVKDKLASFVGGKTEDHGNAAGSGSMNAGLVKTSSFGRRFHPIDKRWKLHGGDDYGGPMGTPIPAQTSGRVSYAGWAGGFGNLVKVASGIYEHLYAHLNSIGVRTGQSVKRGDIVGRLGTTGNSTGPHLHYEVRKNGVAIPPIAGYENGTNGPLKQPEWAVVGESGPELMRLNRGAEVFSNRESKSMASKVSGATSASGKGTTNFSPEINVTVEGNAGEDTANRVAETVEEKMQDMFASWNRRASFAREG</sequence>
<dbReference type="AlphaFoldDB" id="K2G7V0"/>
<reference evidence="3" key="3">
    <citation type="submission" date="2016-11" db="EMBL/GenBank/DDBJ databases">
        <title>Salimicrobium jeotgali MJ3, isolated from Myulchi jeot, a traditional Korean fermented seafood.</title>
        <authorList>
            <person name="Kim K.H."/>
            <person name="Jeon C.O."/>
            <person name="Jin H.M."/>
        </authorList>
    </citation>
    <scope>NUCLEOTIDE SEQUENCE</scope>
    <source>
        <strain evidence="3">MJ3</strain>
    </source>
</reference>
<dbReference type="eggNOG" id="COG0739">
    <property type="taxonomic scope" value="Bacteria"/>
</dbReference>
<accession>K2G7V0</accession>
<dbReference type="eggNOG" id="COG5280">
    <property type="taxonomic scope" value="Bacteria"/>
</dbReference>
<dbReference type="PATRIC" id="fig|1230341.3.peg.2746"/>
<evidence type="ECO:0000259" key="2">
    <source>
        <dbReference type="Pfam" id="PF01551"/>
    </source>
</evidence>
<evidence type="ECO:0000256" key="1">
    <source>
        <dbReference type="SAM" id="MobiDB-lite"/>
    </source>
</evidence>
<dbReference type="KEGG" id="sje:AAV35_14235"/>
<dbReference type="SUPFAM" id="SSF48371">
    <property type="entry name" value="ARM repeat"/>
    <property type="match status" value="1"/>
</dbReference>
<dbReference type="InterPro" id="IPR016024">
    <property type="entry name" value="ARM-type_fold"/>
</dbReference>
<evidence type="ECO:0000313" key="4">
    <source>
        <dbReference type="EMBL" id="EKE30492.1"/>
    </source>
</evidence>
<evidence type="ECO:0000313" key="3">
    <source>
        <dbReference type="EMBL" id="APC65616.1"/>
    </source>
</evidence>
<dbReference type="Gene3D" id="2.70.70.10">
    <property type="entry name" value="Glucose Permease (Domain IIA)"/>
    <property type="match status" value="1"/>
</dbReference>
<organism evidence="4 5">
    <name type="scientific">Salimicrobium jeotgali</name>
    <dbReference type="NCBI Taxonomy" id="1230341"/>
    <lineage>
        <taxon>Bacteria</taxon>
        <taxon>Bacillati</taxon>
        <taxon>Bacillota</taxon>
        <taxon>Bacilli</taxon>
        <taxon>Bacillales</taxon>
        <taxon>Bacillaceae</taxon>
        <taxon>Salimicrobium</taxon>
    </lineage>
</organism>
<dbReference type="CDD" id="cd12797">
    <property type="entry name" value="M23_peptidase"/>
    <property type="match status" value="1"/>
</dbReference>
<reference evidence="6" key="2">
    <citation type="submission" date="2015-06" db="EMBL/GenBank/DDBJ databases">
        <title>Salimicrobium jeotgali MJ3, isolated from Myulchi jeot, a traditional Korean fermented seafood.</title>
        <authorList>
            <person name="Kim K.H."/>
            <person name="Jeon C.O."/>
            <person name="Jin H.M."/>
        </authorList>
    </citation>
    <scope>NUCLEOTIDE SEQUENCE [LARGE SCALE GENOMIC DNA]</scope>
    <source>
        <strain evidence="6">MJ3</strain>
    </source>
</reference>
<keyword evidence="5" id="KW-1185">Reference proteome</keyword>
<dbReference type="EMBL" id="AMPQ01000045">
    <property type="protein sequence ID" value="EKE30492.1"/>
    <property type="molecule type" value="Genomic_DNA"/>
</dbReference>
<dbReference type="OrthoDB" id="28713at2"/>
<gene>
    <name evidence="3" type="ORF">AAV35_14235</name>
    <name evidence="4" type="ORF">MJ3_13664</name>
</gene>
<dbReference type="InterPro" id="IPR016047">
    <property type="entry name" value="M23ase_b-sheet_dom"/>
</dbReference>
<dbReference type="Gene3D" id="1.20.120.20">
    <property type="entry name" value="Apolipoprotein"/>
    <property type="match status" value="2"/>
</dbReference>
<dbReference type="eggNOG" id="COG5412">
    <property type="taxonomic scope" value="Bacteria"/>
</dbReference>
<protein>
    <submittedName>
        <fullName evidence="4">Tail length tape measure protein</fullName>
    </submittedName>
</protein>
<dbReference type="PANTHER" id="PTHR37813">
    <property type="entry name" value="FELS-2 PROPHAGE PROTEIN"/>
    <property type="match status" value="1"/>
</dbReference>
<evidence type="ECO:0000313" key="6">
    <source>
        <dbReference type="Proteomes" id="UP000092654"/>
    </source>
</evidence>
<feature type="region of interest" description="Disordered" evidence="1">
    <location>
        <begin position="1116"/>
        <end position="1143"/>
    </location>
</feature>
<dbReference type="STRING" id="1230341.AAV35_14235"/>
<dbReference type="EMBL" id="CP011361">
    <property type="protein sequence ID" value="APC65616.1"/>
    <property type="molecule type" value="Genomic_DNA"/>
</dbReference>
<dbReference type="Proteomes" id="UP000092654">
    <property type="component" value="Chromosome"/>
</dbReference>
<dbReference type="InterPro" id="IPR011055">
    <property type="entry name" value="Dup_hybrid_motif"/>
</dbReference>
<feature type="domain" description="M23ase beta-sheet core" evidence="2">
    <location>
        <begin position="984"/>
        <end position="1077"/>
    </location>
</feature>